<reference evidence="1 2" key="1">
    <citation type="journal article" date="2019" name="Sci. Rep.">
        <title>Orb-weaving spider Araneus ventricosus genome elucidates the spidroin gene catalogue.</title>
        <authorList>
            <person name="Kono N."/>
            <person name="Nakamura H."/>
            <person name="Ohtoshi R."/>
            <person name="Moran D.A.P."/>
            <person name="Shinohara A."/>
            <person name="Yoshida Y."/>
            <person name="Fujiwara M."/>
            <person name="Mori M."/>
            <person name="Tomita M."/>
            <person name="Arakawa K."/>
        </authorList>
    </citation>
    <scope>NUCLEOTIDE SEQUENCE [LARGE SCALE GENOMIC DNA]</scope>
</reference>
<dbReference type="Proteomes" id="UP000499080">
    <property type="component" value="Unassembled WGS sequence"/>
</dbReference>
<name>A0A4Y2BC44_ARAVE</name>
<dbReference type="EMBL" id="BGPR01000067">
    <property type="protein sequence ID" value="GBL89770.1"/>
    <property type="molecule type" value="Genomic_DNA"/>
</dbReference>
<organism evidence="1 2">
    <name type="scientific">Araneus ventricosus</name>
    <name type="common">Orbweaver spider</name>
    <name type="synonym">Epeira ventricosa</name>
    <dbReference type="NCBI Taxonomy" id="182803"/>
    <lineage>
        <taxon>Eukaryota</taxon>
        <taxon>Metazoa</taxon>
        <taxon>Ecdysozoa</taxon>
        <taxon>Arthropoda</taxon>
        <taxon>Chelicerata</taxon>
        <taxon>Arachnida</taxon>
        <taxon>Araneae</taxon>
        <taxon>Araneomorphae</taxon>
        <taxon>Entelegynae</taxon>
        <taxon>Araneoidea</taxon>
        <taxon>Araneidae</taxon>
        <taxon>Araneus</taxon>
    </lineage>
</organism>
<evidence type="ECO:0000313" key="1">
    <source>
        <dbReference type="EMBL" id="GBL89770.1"/>
    </source>
</evidence>
<proteinExistence type="predicted"/>
<keyword evidence="2" id="KW-1185">Reference proteome</keyword>
<comment type="caution">
    <text evidence="1">The sequence shown here is derived from an EMBL/GenBank/DDBJ whole genome shotgun (WGS) entry which is preliminary data.</text>
</comment>
<dbReference type="AlphaFoldDB" id="A0A4Y2BC44"/>
<protein>
    <submittedName>
        <fullName evidence="1">Uncharacterized protein</fullName>
    </submittedName>
</protein>
<evidence type="ECO:0000313" key="2">
    <source>
        <dbReference type="Proteomes" id="UP000499080"/>
    </source>
</evidence>
<gene>
    <name evidence="1" type="ORF">AVEN_179559_1</name>
</gene>
<accession>A0A4Y2BC44</accession>
<sequence length="95" mass="10724">MKIGVDSPRGWNSKEVGFPLEWMAIKTKYDSSRRAINHPCLGGALERGKVRVSCCDLEIEPRREDASKSRGRMLWWRVGGSQSGGRRSTGDRSSW</sequence>